<dbReference type="PANTHER" id="PTHR42718:SF39">
    <property type="entry name" value="ACTINORHODIN TRANSPORTER-RELATED"/>
    <property type="match status" value="1"/>
</dbReference>
<keyword evidence="4 6" id="KW-0472">Membrane</keyword>
<dbReference type="Gene3D" id="1.20.1720.10">
    <property type="entry name" value="Multidrug resistance protein D"/>
    <property type="match status" value="1"/>
</dbReference>
<feature type="transmembrane region" description="Helical" evidence="6">
    <location>
        <begin position="132"/>
        <end position="155"/>
    </location>
</feature>
<keyword evidence="2 6" id="KW-0812">Transmembrane</keyword>
<dbReference type="InterPro" id="IPR036259">
    <property type="entry name" value="MFS_trans_sf"/>
</dbReference>
<feature type="transmembrane region" description="Helical" evidence="6">
    <location>
        <begin position="167"/>
        <end position="186"/>
    </location>
</feature>
<dbReference type="PRINTS" id="PR01036">
    <property type="entry name" value="TCRTETB"/>
</dbReference>
<feature type="transmembrane region" description="Helical" evidence="6">
    <location>
        <begin position="224"/>
        <end position="245"/>
    </location>
</feature>
<feature type="transmembrane region" description="Helical" evidence="6">
    <location>
        <begin position="7"/>
        <end position="30"/>
    </location>
</feature>
<feature type="transmembrane region" description="Helical" evidence="6">
    <location>
        <begin position="42"/>
        <end position="62"/>
    </location>
</feature>
<keyword evidence="5" id="KW-0046">Antibiotic resistance</keyword>
<feature type="transmembrane region" description="Helical" evidence="6">
    <location>
        <begin position="266"/>
        <end position="290"/>
    </location>
</feature>
<evidence type="ECO:0000313" key="9">
    <source>
        <dbReference type="Proteomes" id="UP001592581"/>
    </source>
</evidence>
<feature type="transmembrane region" description="Helical" evidence="6">
    <location>
        <begin position="358"/>
        <end position="378"/>
    </location>
</feature>
<evidence type="ECO:0000256" key="5">
    <source>
        <dbReference type="ARBA" id="ARBA00023251"/>
    </source>
</evidence>
<sequence>MVARPGLLLALILVGQFMAVLDVFIVNVAAPVIRTDLHASGAALQLVIAGYTIAYAVLLITGARLGERHGFSRVFRFGVAGFTLASLACGLAPGADSLIGFRILQGVGAALMVPQVMSLIQRTFQGPARLRALGGYTAVIAGAGAVGQVVGGALVNADLFGSGWRPVFLVNVPIGVLLLVAGRKLLPAIPGNRERKLDLLGLVTLAAALGSLVVPLVMGHEEHWPVWGWVLLGASVLLFALFGLVESRVAARGGSPLIRARVLRSPGLLPAASALFLVMCCVGGIMFAMAMHVQAGLGLSPLDAGLVFLPMSVGFGISGMYWQRLPKRLHQQLPVVALALSAVGYLALGLLLRDGQRVGVAVEAVFLPLGLIGGCAYGPLMGRALGRVAPVDAADASGVLVTMMQLGSVIGVAALGTLFLNQVSYPAPPSTSGHALATTTAGVALLMLIGAVLAGRRRDK</sequence>
<feature type="transmembrane region" description="Helical" evidence="6">
    <location>
        <begin position="74"/>
        <end position="93"/>
    </location>
</feature>
<dbReference type="SUPFAM" id="SSF103473">
    <property type="entry name" value="MFS general substrate transporter"/>
    <property type="match status" value="2"/>
</dbReference>
<dbReference type="Proteomes" id="UP001592581">
    <property type="component" value="Unassembled WGS sequence"/>
</dbReference>
<evidence type="ECO:0000256" key="3">
    <source>
        <dbReference type="ARBA" id="ARBA00022989"/>
    </source>
</evidence>
<dbReference type="InterPro" id="IPR011701">
    <property type="entry name" value="MFS"/>
</dbReference>
<evidence type="ECO:0000256" key="4">
    <source>
        <dbReference type="ARBA" id="ARBA00023136"/>
    </source>
</evidence>
<comment type="caution">
    <text evidence="8">The sequence shown here is derived from an EMBL/GenBank/DDBJ whole genome shotgun (WGS) entry which is preliminary data.</text>
</comment>
<feature type="transmembrane region" description="Helical" evidence="6">
    <location>
        <begin position="432"/>
        <end position="454"/>
    </location>
</feature>
<dbReference type="CDD" id="cd17321">
    <property type="entry name" value="MFS_MMR_MDR_like"/>
    <property type="match status" value="1"/>
</dbReference>
<feature type="domain" description="Major facilitator superfamily (MFS) profile" evidence="7">
    <location>
        <begin position="8"/>
        <end position="458"/>
    </location>
</feature>
<evidence type="ECO:0000259" key="7">
    <source>
        <dbReference type="PROSITE" id="PS50850"/>
    </source>
</evidence>
<feature type="transmembrane region" description="Helical" evidence="6">
    <location>
        <begin position="198"/>
        <end position="218"/>
    </location>
</feature>
<keyword evidence="9" id="KW-1185">Reference proteome</keyword>
<evidence type="ECO:0000256" key="2">
    <source>
        <dbReference type="ARBA" id="ARBA00022692"/>
    </source>
</evidence>
<feature type="transmembrane region" description="Helical" evidence="6">
    <location>
        <begin position="99"/>
        <end position="120"/>
    </location>
</feature>
<proteinExistence type="predicted"/>
<evidence type="ECO:0000256" key="1">
    <source>
        <dbReference type="ARBA" id="ARBA00004651"/>
    </source>
</evidence>
<name>A0ABV6XTN6_9ACTN</name>
<evidence type="ECO:0000256" key="6">
    <source>
        <dbReference type="SAM" id="Phobius"/>
    </source>
</evidence>
<feature type="transmembrane region" description="Helical" evidence="6">
    <location>
        <begin position="333"/>
        <end position="352"/>
    </location>
</feature>
<keyword evidence="3 6" id="KW-1133">Transmembrane helix</keyword>
<dbReference type="Pfam" id="PF07690">
    <property type="entry name" value="MFS_1"/>
    <property type="match status" value="1"/>
</dbReference>
<dbReference type="InterPro" id="IPR020846">
    <property type="entry name" value="MFS_dom"/>
</dbReference>
<reference evidence="8 9" key="1">
    <citation type="submission" date="2024-06" db="EMBL/GenBank/DDBJ databases">
        <authorList>
            <person name="Lee S.D."/>
        </authorList>
    </citation>
    <scope>NUCLEOTIDE SEQUENCE [LARGE SCALE GENOMIC DNA]</scope>
    <source>
        <strain evidence="8 9">N1-10</strain>
    </source>
</reference>
<gene>
    <name evidence="8" type="ORF">ABUW04_25470</name>
</gene>
<comment type="subcellular location">
    <subcellularLocation>
        <location evidence="1">Cell membrane</location>
        <topology evidence="1">Multi-pass membrane protein</topology>
    </subcellularLocation>
</comment>
<accession>A0ABV6XTN6</accession>
<feature type="transmembrane region" description="Helical" evidence="6">
    <location>
        <begin position="399"/>
        <end position="420"/>
    </location>
</feature>
<protein>
    <submittedName>
        <fullName evidence="8">MFS transporter</fullName>
    </submittedName>
</protein>
<dbReference type="Gene3D" id="1.20.1250.20">
    <property type="entry name" value="MFS general substrate transporter like domains"/>
    <property type="match status" value="1"/>
</dbReference>
<dbReference type="PANTHER" id="PTHR42718">
    <property type="entry name" value="MAJOR FACILITATOR SUPERFAMILY MULTIDRUG TRANSPORTER MFSC"/>
    <property type="match status" value="1"/>
</dbReference>
<dbReference type="PROSITE" id="PS50850">
    <property type="entry name" value="MFS"/>
    <property type="match status" value="1"/>
</dbReference>
<dbReference type="RefSeq" id="WP_380566737.1">
    <property type="nucleotide sequence ID" value="NZ_JBEUKS010000009.1"/>
</dbReference>
<organism evidence="8 9">
    <name type="scientific">Streptacidiphilus jeojiensis</name>
    <dbReference type="NCBI Taxonomy" id="3229225"/>
    <lineage>
        <taxon>Bacteria</taxon>
        <taxon>Bacillati</taxon>
        <taxon>Actinomycetota</taxon>
        <taxon>Actinomycetes</taxon>
        <taxon>Kitasatosporales</taxon>
        <taxon>Streptomycetaceae</taxon>
        <taxon>Streptacidiphilus</taxon>
    </lineage>
</organism>
<feature type="transmembrane region" description="Helical" evidence="6">
    <location>
        <begin position="302"/>
        <end position="321"/>
    </location>
</feature>
<dbReference type="EMBL" id="JBEUKS010000009">
    <property type="protein sequence ID" value="MFC1441611.1"/>
    <property type="molecule type" value="Genomic_DNA"/>
</dbReference>
<evidence type="ECO:0000313" key="8">
    <source>
        <dbReference type="EMBL" id="MFC1441611.1"/>
    </source>
</evidence>